<dbReference type="Proteomes" id="UP001164745">
    <property type="component" value="Chromosome"/>
</dbReference>
<feature type="compositionally biased region" description="Acidic residues" evidence="1">
    <location>
        <begin position="124"/>
        <end position="142"/>
    </location>
</feature>
<proteinExistence type="predicted"/>
<feature type="region of interest" description="Disordered" evidence="1">
    <location>
        <begin position="124"/>
        <end position="170"/>
    </location>
</feature>
<feature type="compositionally biased region" description="Basic and acidic residues" evidence="1">
    <location>
        <begin position="143"/>
        <end position="161"/>
    </location>
</feature>
<gene>
    <name evidence="2" type="ORF">OTJ99_001300</name>
</gene>
<evidence type="ECO:0008006" key="4">
    <source>
        <dbReference type="Google" id="ProtNLM"/>
    </source>
</evidence>
<name>A0ABY7BCI6_9FIRM</name>
<organism evidence="2 3">
    <name type="scientific">Caldicellulosiruptor naganoensis</name>
    <dbReference type="NCBI Taxonomy" id="29324"/>
    <lineage>
        <taxon>Bacteria</taxon>
        <taxon>Bacillati</taxon>
        <taxon>Bacillota</taxon>
        <taxon>Bacillota incertae sedis</taxon>
        <taxon>Caldicellulosiruptorales</taxon>
        <taxon>Caldicellulosiruptoraceae</taxon>
        <taxon>Caldicellulosiruptor</taxon>
    </lineage>
</organism>
<dbReference type="RefSeq" id="WP_045164789.1">
    <property type="nucleotide sequence ID" value="NZ_CP113864.1"/>
</dbReference>
<sequence length="170" mass="20037">MGYKYCPRCELNRIPEEEELCPICKKDLEQLKKVTDENMKLCPYCHEEYIPEDQDMCESCFEERLLTGVVDDSEMEEETMKEHETEVFENDFVDIEPDILTELPAEEIDLGDAPLDFEELDVDEEVLLEDEEVKEEEEEEEHSESLKEEESTKKSKKEGKGEKKKSKKKK</sequence>
<evidence type="ECO:0000256" key="1">
    <source>
        <dbReference type="SAM" id="MobiDB-lite"/>
    </source>
</evidence>
<evidence type="ECO:0000313" key="2">
    <source>
        <dbReference type="EMBL" id="WAM30548.1"/>
    </source>
</evidence>
<evidence type="ECO:0000313" key="3">
    <source>
        <dbReference type="Proteomes" id="UP001164745"/>
    </source>
</evidence>
<accession>A0ABY7BCI6</accession>
<reference evidence="2" key="1">
    <citation type="submission" date="2022-12" db="EMBL/GenBank/DDBJ databases">
        <authorList>
            <person name="Bing R.G."/>
            <person name="Willard D.J."/>
            <person name="Manesh M.J.H."/>
            <person name="Laemthong T."/>
            <person name="Crosby J.R."/>
            <person name="Kelly R.M."/>
        </authorList>
    </citation>
    <scope>NUCLEOTIDE SEQUENCE</scope>
    <source>
        <strain evidence="2">DSM 8991</strain>
    </source>
</reference>
<dbReference type="EMBL" id="CP113864">
    <property type="protein sequence ID" value="WAM30548.1"/>
    <property type="molecule type" value="Genomic_DNA"/>
</dbReference>
<keyword evidence="3" id="KW-1185">Reference proteome</keyword>
<protein>
    <recommendedName>
        <fullName evidence="4">DZANK-type domain-containing protein</fullName>
    </recommendedName>
</protein>